<evidence type="ECO:0000259" key="9">
    <source>
        <dbReference type="Pfam" id="PF13839"/>
    </source>
</evidence>
<dbReference type="Pfam" id="PF14416">
    <property type="entry name" value="PMR5N"/>
    <property type="match status" value="1"/>
</dbReference>
<dbReference type="InterPro" id="IPR025846">
    <property type="entry name" value="TBL_N"/>
</dbReference>
<evidence type="ECO:0000256" key="6">
    <source>
        <dbReference type="ARBA" id="ARBA00023034"/>
    </source>
</evidence>
<evidence type="ECO:0000313" key="11">
    <source>
        <dbReference type="EMBL" id="KAG6509246.1"/>
    </source>
</evidence>
<evidence type="ECO:0000256" key="2">
    <source>
        <dbReference type="ARBA" id="ARBA00007727"/>
    </source>
</evidence>
<dbReference type="GO" id="GO:1990538">
    <property type="term" value="F:xylan O-acetyltransferase activity"/>
    <property type="evidence" value="ECO:0007669"/>
    <property type="project" value="UniProtKB-ARBA"/>
</dbReference>
<keyword evidence="3 8" id="KW-0812">Transmembrane</keyword>
<keyword evidence="5 8" id="KW-1133">Transmembrane helix</keyword>
<comment type="subcellular location">
    <subcellularLocation>
        <location evidence="1">Golgi apparatus membrane</location>
        <topology evidence="1">Single-pass type II membrane protein</topology>
    </subcellularLocation>
</comment>
<evidence type="ECO:0000256" key="7">
    <source>
        <dbReference type="ARBA" id="ARBA00023136"/>
    </source>
</evidence>
<keyword evidence="6" id="KW-0333">Golgi apparatus</keyword>
<organism evidence="11 12">
    <name type="scientific">Zingiber officinale</name>
    <name type="common">Ginger</name>
    <name type="synonym">Amomum zingiber</name>
    <dbReference type="NCBI Taxonomy" id="94328"/>
    <lineage>
        <taxon>Eukaryota</taxon>
        <taxon>Viridiplantae</taxon>
        <taxon>Streptophyta</taxon>
        <taxon>Embryophyta</taxon>
        <taxon>Tracheophyta</taxon>
        <taxon>Spermatophyta</taxon>
        <taxon>Magnoliopsida</taxon>
        <taxon>Liliopsida</taxon>
        <taxon>Zingiberales</taxon>
        <taxon>Zingiberaceae</taxon>
        <taxon>Zingiber</taxon>
    </lineage>
</organism>
<dbReference type="GO" id="GO:0000139">
    <property type="term" value="C:Golgi membrane"/>
    <property type="evidence" value="ECO:0007669"/>
    <property type="project" value="UniProtKB-SubCell"/>
</dbReference>
<sequence>MAARGTTKRASAVAAPPSCSCFARFVFLASFLLLVALVYSAASPSIIPRYDDRLKDPPARRGDRLTCNYSDGSWIPEPETVPSRYDHTCKEIFKGWNCIGNRKINGRDLLRWRWQPSRCHLPRLDPLRFLHRFRDSNIGFVGDSLNRNMFASLVCMLRSASGEVRKWRPAGADRGFTFLNYNLTIAYHRTNLLVQYGRWSASDLGGPLELRGYKQGYRVDVDVPERSWAEAPGFHHILIFNTGHWWWAPSKFDPVQSPMLFFENGLPLLPPVTPEIGFSLALRHMILYVERRTTMDTMKFFRTQSPRHFEGGDWNLGGSCRRTQPLLPHEVEELFSTKNATNAEARVINRHLYEVLHGTSFHILDITRMSELRADAHPSTTGGKMHEDCMHWCLPGLTDTWNDAFVATLEDHLGN</sequence>
<dbReference type="Pfam" id="PF13839">
    <property type="entry name" value="PC-Esterase"/>
    <property type="match status" value="1"/>
</dbReference>
<evidence type="ECO:0000259" key="10">
    <source>
        <dbReference type="Pfam" id="PF14416"/>
    </source>
</evidence>
<keyword evidence="12" id="KW-1185">Reference proteome</keyword>
<evidence type="ECO:0000313" key="12">
    <source>
        <dbReference type="Proteomes" id="UP000734854"/>
    </source>
</evidence>
<accession>A0A8J5GJP0</accession>
<evidence type="ECO:0000256" key="3">
    <source>
        <dbReference type="ARBA" id="ARBA00022692"/>
    </source>
</evidence>
<reference evidence="11 12" key="1">
    <citation type="submission" date="2020-08" db="EMBL/GenBank/DDBJ databases">
        <title>Plant Genome Project.</title>
        <authorList>
            <person name="Zhang R.-G."/>
        </authorList>
    </citation>
    <scope>NUCLEOTIDE SEQUENCE [LARGE SCALE GENOMIC DNA]</scope>
    <source>
        <tissue evidence="11">Rhizome</tissue>
    </source>
</reference>
<evidence type="ECO:0000256" key="5">
    <source>
        <dbReference type="ARBA" id="ARBA00022989"/>
    </source>
</evidence>
<protein>
    <recommendedName>
        <fullName evidence="13">Trichome birefringence-like N-terminal domain-containing protein</fullName>
    </recommendedName>
</protein>
<gene>
    <name evidence="11" type="ORF">ZIOFF_034637</name>
</gene>
<dbReference type="OrthoDB" id="630188at2759"/>
<comment type="caution">
    <text evidence="11">The sequence shown here is derived from an EMBL/GenBank/DDBJ whole genome shotgun (WGS) entry which is preliminary data.</text>
</comment>
<keyword evidence="7 8" id="KW-0472">Membrane</keyword>
<evidence type="ECO:0000256" key="1">
    <source>
        <dbReference type="ARBA" id="ARBA00004323"/>
    </source>
</evidence>
<dbReference type="PANTHER" id="PTHR32285:SF12">
    <property type="entry name" value="PROTEIN TRICHOME BIREFRINGENCE-LIKE 13"/>
    <property type="match status" value="1"/>
</dbReference>
<comment type="similarity">
    <text evidence="2">Belongs to the PC-esterase family. TBL subfamily.</text>
</comment>
<evidence type="ECO:0000256" key="4">
    <source>
        <dbReference type="ARBA" id="ARBA00022968"/>
    </source>
</evidence>
<dbReference type="Proteomes" id="UP000734854">
    <property type="component" value="Unassembled WGS sequence"/>
</dbReference>
<dbReference type="AlphaFoldDB" id="A0A8J5GJP0"/>
<dbReference type="EMBL" id="JACMSC010000009">
    <property type="protein sequence ID" value="KAG6509246.1"/>
    <property type="molecule type" value="Genomic_DNA"/>
</dbReference>
<evidence type="ECO:0000256" key="8">
    <source>
        <dbReference type="SAM" id="Phobius"/>
    </source>
</evidence>
<name>A0A8J5GJP0_ZINOF</name>
<dbReference type="PANTHER" id="PTHR32285">
    <property type="entry name" value="PROTEIN TRICHOME BIREFRINGENCE-LIKE 9-RELATED"/>
    <property type="match status" value="1"/>
</dbReference>
<feature type="transmembrane region" description="Helical" evidence="8">
    <location>
        <begin position="21"/>
        <end position="42"/>
    </location>
</feature>
<keyword evidence="4" id="KW-0735">Signal-anchor</keyword>
<evidence type="ECO:0008006" key="13">
    <source>
        <dbReference type="Google" id="ProtNLM"/>
    </source>
</evidence>
<feature type="domain" description="Trichome birefringence-like C-terminal" evidence="9">
    <location>
        <begin position="121"/>
        <end position="407"/>
    </location>
</feature>
<dbReference type="InterPro" id="IPR026057">
    <property type="entry name" value="TBL_C"/>
</dbReference>
<dbReference type="InterPro" id="IPR029962">
    <property type="entry name" value="TBL"/>
</dbReference>
<feature type="domain" description="Trichome birefringence-like N-terminal" evidence="10">
    <location>
        <begin position="66"/>
        <end position="120"/>
    </location>
</feature>
<proteinExistence type="inferred from homology"/>